<reference evidence="3" key="1">
    <citation type="submission" date="2021-01" db="EMBL/GenBank/DDBJ databases">
        <title>Whole genome shotgun sequence of Virgisporangium aurantiacum NBRC 16421.</title>
        <authorList>
            <person name="Komaki H."/>
            <person name="Tamura T."/>
        </authorList>
    </citation>
    <scope>NUCLEOTIDE SEQUENCE</scope>
    <source>
        <strain evidence="3">NBRC 16421</strain>
    </source>
</reference>
<feature type="transmembrane region" description="Helical" evidence="2">
    <location>
        <begin position="178"/>
        <end position="199"/>
    </location>
</feature>
<feature type="transmembrane region" description="Helical" evidence="2">
    <location>
        <begin position="147"/>
        <end position="172"/>
    </location>
</feature>
<dbReference type="RefSeq" id="WP_373320427.1">
    <property type="nucleotide sequence ID" value="NZ_BOPG01000076.1"/>
</dbReference>
<organism evidence="3 4">
    <name type="scientific">Virgisporangium aurantiacum</name>
    <dbReference type="NCBI Taxonomy" id="175570"/>
    <lineage>
        <taxon>Bacteria</taxon>
        <taxon>Bacillati</taxon>
        <taxon>Actinomycetota</taxon>
        <taxon>Actinomycetes</taxon>
        <taxon>Micromonosporales</taxon>
        <taxon>Micromonosporaceae</taxon>
        <taxon>Virgisporangium</taxon>
    </lineage>
</organism>
<keyword evidence="4" id="KW-1185">Reference proteome</keyword>
<feature type="transmembrane region" description="Helical" evidence="2">
    <location>
        <begin position="63"/>
        <end position="86"/>
    </location>
</feature>
<keyword evidence="2" id="KW-1133">Transmembrane helix</keyword>
<dbReference type="Proteomes" id="UP000612585">
    <property type="component" value="Unassembled WGS sequence"/>
</dbReference>
<protein>
    <submittedName>
        <fullName evidence="3">Uncharacterized protein</fullName>
    </submittedName>
</protein>
<evidence type="ECO:0000313" key="4">
    <source>
        <dbReference type="Proteomes" id="UP000612585"/>
    </source>
</evidence>
<evidence type="ECO:0000313" key="3">
    <source>
        <dbReference type="EMBL" id="GIJ62202.1"/>
    </source>
</evidence>
<proteinExistence type="predicted"/>
<evidence type="ECO:0000256" key="1">
    <source>
        <dbReference type="SAM" id="MobiDB-lite"/>
    </source>
</evidence>
<keyword evidence="2" id="KW-0472">Membrane</keyword>
<keyword evidence="2" id="KW-0812">Transmembrane</keyword>
<name>A0A8J4E7X0_9ACTN</name>
<accession>A0A8J4E7X0</accession>
<sequence length="309" mass="33642">MTDSPPSTPDGSLLTILTTEHFVLQTARGGTIGEANGRASIYLGAVSSGLIALGFVAGDSSRLTLFAAAVLPAILLLGWFTFARLVQTGVESMRYLTRIQRIRRWYADQSPAGAYWFADITDRADDPDEASAALRSMGMRPSFWQMLYTMANMVGALNSLIFGVAFCLAIRGADRLTLPWAASLGIGLALVAFTGHVLFQRREFTRGPAGAGTAGRGEAGRAAVWLLGRPRRPQQRHFSIHDPLRARRSGVRTFMDSPSAQGLHVQRPALATATRGRRRGARAVSYRAGRHHRSLRHCSRRGTSAVRRP</sequence>
<dbReference type="EMBL" id="BOPG01000076">
    <property type="protein sequence ID" value="GIJ62202.1"/>
    <property type="molecule type" value="Genomic_DNA"/>
</dbReference>
<feature type="transmembrane region" description="Helical" evidence="2">
    <location>
        <begin position="39"/>
        <end position="57"/>
    </location>
</feature>
<feature type="region of interest" description="Disordered" evidence="1">
    <location>
        <begin position="272"/>
        <end position="309"/>
    </location>
</feature>
<feature type="compositionally biased region" description="Basic residues" evidence="1">
    <location>
        <begin position="288"/>
        <end position="300"/>
    </location>
</feature>
<dbReference type="AlphaFoldDB" id="A0A8J4E7X0"/>
<comment type="caution">
    <text evidence="3">The sequence shown here is derived from an EMBL/GenBank/DDBJ whole genome shotgun (WGS) entry which is preliminary data.</text>
</comment>
<evidence type="ECO:0000256" key="2">
    <source>
        <dbReference type="SAM" id="Phobius"/>
    </source>
</evidence>
<gene>
    <name evidence="3" type="ORF">Vau01_097180</name>
</gene>